<accession>A0A4C1V481</accession>
<dbReference type="EMBL" id="BGZK01000276">
    <property type="protein sequence ID" value="GBP33623.1"/>
    <property type="molecule type" value="Genomic_DNA"/>
</dbReference>
<reference evidence="1 2" key="1">
    <citation type="journal article" date="2019" name="Commun. Biol.">
        <title>The bagworm genome reveals a unique fibroin gene that provides high tensile strength.</title>
        <authorList>
            <person name="Kono N."/>
            <person name="Nakamura H."/>
            <person name="Ohtoshi R."/>
            <person name="Tomita M."/>
            <person name="Numata K."/>
            <person name="Arakawa K."/>
        </authorList>
    </citation>
    <scope>NUCLEOTIDE SEQUENCE [LARGE SCALE GENOMIC DNA]</scope>
</reference>
<gene>
    <name evidence="1" type="ORF">EVAR_32121_1</name>
</gene>
<evidence type="ECO:0000313" key="2">
    <source>
        <dbReference type="Proteomes" id="UP000299102"/>
    </source>
</evidence>
<dbReference type="AlphaFoldDB" id="A0A4C1V481"/>
<dbReference type="Proteomes" id="UP000299102">
    <property type="component" value="Unassembled WGS sequence"/>
</dbReference>
<dbReference type="OrthoDB" id="10063284at2759"/>
<protein>
    <submittedName>
        <fullName evidence="1">Uncharacterized protein</fullName>
    </submittedName>
</protein>
<comment type="caution">
    <text evidence="1">The sequence shown here is derived from an EMBL/GenBank/DDBJ whole genome shotgun (WGS) entry which is preliminary data.</text>
</comment>
<evidence type="ECO:0000313" key="1">
    <source>
        <dbReference type="EMBL" id="GBP33623.1"/>
    </source>
</evidence>
<organism evidence="1 2">
    <name type="scientific">Eumeta variegata</name>
    <name type="common">Bagworm moth</name>
    <name type="synonym">Eumeta japonica</name>
    <dbReference type="NCBI Taxonomy" id="151549"/>
    <lineage>
        <taxon>Eukaryota</taxon>
        <taxon>Metazoa</taxon>
        <taxon>Ecdysozoa</taxon>
        <taxon>Arthropoda</taxon>
        <taxon>Hexapoda</taxon>
        <taxon>Insecta</taxon>
        <taxon>Pterygota</taxon>
        <taxon>Neoptera</taxon>
        <taxon>Endopterygota</taxon>
        <taxon>Lepidoptera</taxon>
        <taxon>Glossata</taxon>
        <taxon>Ditrysia</taxon>
        <taxon>Tineoidea</taxon>
        <taxon>Psychidae</taxon>
        <taxon>Oiketicinae</taxon>
        <taxon>Eumeta</taxon>
    </lineage>
</organism>
<proteinExistence type="predicted"/>
<keyword evidence="2" id="KW-1185">Reference proteome</keyword>
<name>A0A4C1V481_EUMVA</name>
<sequence>MAMHMIRYPAEMRGWELKPFALAQYRWWAKGEAGVEEVCGGAGDWRRTEPTKALSEDCKTFHKALQSIADDEAQTLGHHDDGSAEDDAIREKDKLKIETYLSVLYVLYAELLRRLEAYREINSVFGFLTDFTRKINEEKKACTKFCERFSQDIEPEFINEMMQFKYFILQLKFAAIAVKDKVVPV</sequence>